<evidence type="ECO:0000256" key="3">
    <source>
        <dbReference type="ARBA" id="ARBA00023239"/>
    </source>
</evidence>
<evidence type="ECO:0000256" key="5">
    <source>
        <dbReference type="PIRNR" id="PIRNR001427"/>
    </source>
</evidence>
<dbReference type="AlphaFoldDB" id="A0A7V8NQP6"/>
<dbReference type="GO" id="GO:0018822">
    <property type="term" value="F:nitrile hydratase activity"/>
    <property type="evidence" value="ECO:0007669"/>
    <property type="project" value="UniProtKB-EC"/>
</dbReference>
<dbReference type="NCBIfam" id="TIGR03888">
    <property type="entry name" value="nitrile_beta"/>
    <property type="match status" value="1"/>
</dbReference>
<comment type="similarity">
    <text evidence="2 5">Belongs to the nitrile hydratase subunit beta family.</text>
</comment>
<keyword evidence="9" id="KW-1185">Reference proteome</keyword>
<evidence type="ECO:0000256" key="2">
    <source>
        <dbReference type="ARBA" id="ARBA00009098"/>
    </source>
</evidence>
<dbReference type="EMBL" id="JACDQQ010001212">
    <property type="protein sequence ID" value="MBA0085789.1"/>
    <property type="molecule type" value="Genomic_DNA"/>
</dbReference>
<dbReference type="InterPro" id="IPR003168">
    <property type="entry name" value="Nitrile_hydratase_bsu"/>
</dbReference>
<dbReference type="InterPro" id="IPR042262">
    <property type="entry name" value="CN_hydtase_beta_C"/>
</dbReference>
<name>A0A7V8NQP6_9BACT</name>
<dbReference type="Pfam" id="PF02211">
    <property type="entry name" value="NHase_beta_C"/>
    <property type="match status" value="1"/>
</dbReference>
<comment type="catalytic activity">
    <reaction evidence="4 5">
        <text>an aliphatic primary amide = an aliphatic nitrile + H2O</text>
        <dbReference type="Rhea" id="RHEA:12673"/>
        <dbReference type="ChEBI" id="CHEBI:15377"/>
        <dbReference type="ChEBI" id="CHEBI:65285"/>
        <dbReference type="ChEBI" id="CHEBI:80291"/>
        <dbReference type="EC" id="4.2.1.84"/>
    </reaction>
</comment>
<comment type="caution">
    <text evidence="8">The sequence shown here is derived from an EMBL/GenBank/DDBJ whole genome shotgun (WGS) entry which is preliminary data.</text>
</comment>
<evidence type="ECO:0000256" key="1">
    <source>
        <dbReference type="ARBA" id="ARBA00004042"/>
    </source>
</evidence>
<accession>A0A7V8NQP6</accession>
<comment type="function">
    <text evidence="1 5">NHase catalyzes the hydration of various nitrile compounds to the corresponding amides.</text>
</comment>
<dbReference type="InterPro" id="IPR008990">
    <property type="entry name" value="Elect_transpt_acc-like_dom_sf"/>
</dbReference>
<dbReference type="InterPro" id="IPR049054">
    <property type="entry name" value="CN_hydtase_beta-like_N"/>
</dbReference>
<dbReference type="EC" id="4.2.1.84" evidence="5"/>
<dbReference type="Gene3D" id="1.10.472.20">
    <property type="entry name" value="Nitrile hydratase, beta subunit"/>
    <property type="match status" value="1"/>
</dbReference>
<evidence type="ECO:0000313" key="8">
    <source>
        <dbReference type="EMBL" id="MBA0085789.1"/>
    </source>
</evidence>
<protein>
    <recommendedName>
        <fullName evidence="5">Nitrile hydratase subunit beta</fullName>
        <shortName evidence="5">NHase</shortName>
        <ecNumber evidence="5">4.2.1.84</ecNumber>
    </recommendedName>
</protein>
<keyword evidence="3 5" id="KW-0456">Lyase</keyword>
<feature type="domain" description="Nitrile hydratase beta subunit-like N-terminal" evidence="7">
    <location>
        <begin position="1"/>
        <end position="99"/>
    </location>
</feature>
<evidence type="ECO:0000259" key="6">
    <source>
        <dbReference type="Pfam" id="PF02211"/>
    </source>
</evidence>
<dbReference type="Gene3D" id="2.30.30.50">
    <property type="match status" value="1"/>
</dbReference>
<proteinExistence type="inferred from homology"/>
<sequence>MNGVHDLGGMQDMGPIQYERNEPVFHAPWESRVFAMFLAAGAWRKWNLDAFRHAREVLPPADYLLVSYYEQWLSCLRDLLVRRGLVSAAEMASGVPAPGAPKATPPLTADSIPATLPNRIHAHRDVRVSPRFEPGQRVRARNINPIGHTRLPRYARGKVGTVCLDHGVYVFPDTNAHFLGEKPQHVYSVRFAARELWGEQAAPNDSIYLDLWDDYLEPA</sequence>
<evidence type="ECO:0000256" key="4">
    <source>
        <dbReference type="ARBA" id="ARBA00044877"/>
    </source>
</evidence>
<gene>
    <name evidence="8" type="primary">nthB</name>
    <name evidence="8" type="ORF">HRJ53_12395</name>
</gene>
<evidence type="ECO:0000259" key="7">
    <source>
        <dbReference type="Pfam" id="PF21006"/>
    </source>
</evidence>
<dbReference type="Proteomes" id="UP000567293">
    <property type="component" value="Unassembled WGS sequence"/>
</dbReference>
<dbReference type="InterPro" id="IPR024690">
    <property type="entry name" value="CN_hydtase_beta_dom_C"/>
</dbReference>
<organism evidence="8 9">
    <name type="scientific">Candidatus Acidiferrum panamense</name>
    <dbReference type="NCBI Taxonomy" id="2741543"/>
    <lineage>
        <taxon>Bacteria</taxon>
        <taxon>Pseudomonadati</taxon>
        <taxon>Acidobacteriota</taxon>
        <taxon>Terriglobia</taxon>
        <taxon>Candidatus Acidiferrales</taxon>
        <taxon>Candidatus Acidiferrum</taxon>
    </lineage>
</organism>
<dbReference type="PIRSF" id="PIRSF001427">
    <property type="entry name" value="NHase_beta"/>
    <property type="match status" value="1"/>
</dbReference>
<dbReference type="Pfam" id="PF21006">
    <property type="entry name" value="NHase_beta_N"/>
    <property type="match status" value="1"/>
</dbReference>
<feature type="domain" description="Nitrile hydratase beta subunit" evidence="6">
    <location>
        <begin position="123"/>
        <end position="218"/>
    </location>
</feature>
<evidence type="ECO:0000313" key="9">
    <source>
        <dbReference type="Proteomes" id="UP000567293"/>
    </source>
</evidence>
<reference evidence="8" key="1">
    <citation type="submission" date="2020-06" db="EMBL/GenBank/DDBJ databases">
        <title>Legume-microbial interactions unlock mineral nutrients during tropical forest succession.</title>
        <authorList>
            <person name="Epihov D.Z."/>
        </authorList>
    </citation>
    <scope>NUCLEOTIDE SEQUENCE [LARGE SCALE GENOMIC DNA]</scope>
    <source>
        <strain evidence="8">Pan2503</strain>
    </source>
</reference>
<dbReference type="SUPFAM" id="SSF50090">
    <property type="entry name" value="Electron transport accessory proteins"/>
    <property type="match status" value="1"/>
</dbReference>
<dbReference type="GO" id="GO:0046914">
    <property type="term" value="F:transition metal ion binding"/>
    <property type="evidence" value="ECO:0007669"/>
    <property type="project" value="InterPro"/>
</dbReference>